<dbReference type="AlphaFoldDB" id="A0A9P6TE17"/>
<gene>
    <name evidence="1" type="ORF">CROQUDRAFT_722340</name>
</gene>
<keyword evidence="2" id="KW-1185">Reference proteome</keyword>
<sequence length="152" mass="17437">MATENTLAVPLNEPHAPDTRGFELFEHLAPKIQHELIRLRHHWDKHEPRMFSETQGISDHDLANFNVRKDLVLIRSGQTSFGTVVFGKLRIPAFKDKNGQGFIHVRVHDPVGNGMADVILHAILTDEVKKNGVIVDYRLIMRQEDALIWFNE</sequence>
<proteinExistence type="predicted"/>
<reference evidence="1" key="1">
    <citation type="submission" date="2013-11" db="EMBL/GenBank/DDBJ databases">
        <title>Genome sequence of the fusiform rust pathogen reveals effectors for host alternation and coevolution with pine.</title>
        <authorList>
            <consortium name="DOE Joint Genome Institute"/>
            <person name="Smith K."/>
            <person name="Pendleton A."/>
            <person name="Kubisiak T."/>
            <person name="Anderson C."/>
            <person name="Salamov A."/>
            <person name="Aerts A."/>
            <person name="Riley R."/>
            <person name="Clum A."/>
            <person name="Lindquist E."/>
            <person name="Ence D."/>
            <person name="Campbell M."/>
            <person name="Kronenberg Z."/>
            <person name="Feau N."/>
            <person name="Dhillon B."/>
            <person name="Hamelin R."/>
            <person name="Burleigh J."/>
            <person name="Smith J."/>
            <person name="Yandell M."/>
            <person name="Nelson C."/>
            <person name="Grigoriev I."/>
            <person name="Davis J."/>
        </authorList>
    </citation>
    <scope>NUCLEOTIDE SEQUENCE</scope>
    <source>
        <strain evidence="1">G11</strain>
    </source>
</reference>
<dbReference type="Proteomes" id="UP000886653">
    <property type="component" value="Unassembled WGS sequence"/>
</dbReference>
<accession>A0A9P6TE17</accession>
<evidence type="ECO:0000313" key="2">
    <source>
        <dbReference type="Proteomes" id="UP000886653"/>
    </source>
</evidence>
<name>A0A9P6TE17_9BASI</name>
<dbReference type="EMBL" id="MU167249">
    <property type="protein sequence ID" value="KAG0147308.1"/>
    <property type="molecule type" value="Genomic_DNA"/>
</dbReference>
<evidence type="ECO:0000313" key="1">
    <source>
        <dbReference type="EMBL" id="KAG0147308.1"/>
    </source>
</evidence>
<comment type="caution">
    <text evidence="1">The sequence shown here is derived from an EMBL/GenBank/DDBJ whole genome shotgun (WGS) entry which is preliminary data.</text>
</comment>
<dbReference type="OrthoDB" id="3344950at2759"/>
<organism evidence="1 2">
    <name type="scientific">Cronartium quercuum f. sp. fusiforme G11</name>
    <dbReference type="NCBI Taxonomy" id="708437"/>
    <lineage>
        <taxon>Eukaryota</taxon>
        <taxon>Fungi</taxon>
        <taxon>Dikarya</taxon>
        <taxon>Basidiomycota</taxon>
        <taxon>Pucciniomycotina</taxon>
        <taxon>Pucciniomycetes</taxon>
        <taxon>Pucciniales</taxon>
        <taxon>Coleosporiaceae</taxon>
        <taxon>Cronartium</taxon>
    </lineage>
</organism>
<protein>
    <submittedName>
        <fullName evidence="1">Uncharacterized protein</fullName>
    </submittedName>
</protein>